<comment type="function">
    <text evidence="9">Component of the Mediator complex, a coactivator involved in the regulated transcription of nearly all RNA polymerase II-dependent genes. Mediator functions as a bridge to convey information from gene-specific regulatory proteins to the basal RNA polymerase II transcription machinery. Mediator is recruited to promoters by direct interactions with regulatory proteins and serves as a scaffold for the assembly of a functional preinitiation complex with RNA polymerase II and the general transcription factors.</text>
</comment>
<dbReference type="RefSeq" id="XP_024666981.1">
    <property type="nucleotide sequence ID" value="XM_024811213.1"/>
</dbReference>
<gene>
    <name evidence="12" type="ORF">B9G98_04656</name>
</gene>
<keyword evidence="7 9" id="KW-0539">Nucleus</keyword>
<evidence type="ECO:0000256" key="5">
    <source>
        <dbReference type="ARBA" id="ARBA00023159"/>
    </source>
</evidence>
<sequence length="820" mass="90349">MEPALPHITEGYVSLRHVVNALVTKIYAELTGILQKLPSIPNDAARKRAFLEFVVAARQEVVKLYVLCKWAVVAPDISKSIDITSWLRGQHNCFINVIAALFHLQQDMGAAKLHHADIETALHVLKYGKTQNSTYGFVAPAPLESQEILAVLKNLNVLLSIRLALSEKLPSHYRNYSIQNGRVRFKVPGSFWVDLSVADDAVDARFFYIDFGFDFKSKCSIHAALRSRLEAAANEKLATQSLKESLDWLLVFTSNYKLTLVSQQLVKLEHGLWYDVLEHKFNASSGTLQIRYWTTKKGSYKLELSVTNAASVAFAPLAARWSIDEKEQTLPPAVMGEFGATDLDVGALLNRLTTYHVKQLVDELARPGIVPASDSAVIMSIENAKALKIAIDHSSGIFSVQSEGQVVGAGEALNELKDLSEVGPVIDKIRVLTKMDQISRRAEAAGWIARPGIRLPPADMAKFNPETLAVLALRMPAWPQGWYVAVGLTSCGEKVWAAAQMKTQQRRWQLDTLHLISVSDDMDYALFDRLAAFCTSQFALFDLCRQLDDVGVRHVPGSQKLQLVLDRRTLVPSANWAHSALILDWTPRKITVRGCARAKRFAELGESGMSNGLSITATGEFTIELDAKNDLLARLRAQLARLERIAAALRLARFLKLEVIEASPSLLSLGYAGGKARLTVSGENLESIELAKDNPQKILSPFLPPLLAQGGLGTVVKFLSQTFPLFELLATTRVTVLPRGATHLLVRRSLGMSDPELEVQVRYWRASPVVYVTANAAAAASPVVNEFFTRPVSPATTPLRQAVVINMSGVQAVERLLKAL</sequence>
<evidence type="ECO:0000256" key="10">
    <source>
        <dbReference type="SAM" id="Coils"/>
    </source>
</evidence>
<dbReference type="InterPro" id="IPR055122">
    <property type="entry name" value="Med14_N"/>
</dbReference>
<evidence type="ECO:0000256" key="7">
    <source>
        <dbReference type="ARBA" id="ARBA00023242"/>
    </source>
</evidence>
<dbReference type="GO" id="GO:0070847">
    <property type="term" value="C:core mediator complex"/>
    <property type="evidence" value="ECO:0007669"/>
    <property type="project" value="TreeGrafter"/>
</dbReference>
<evidence type="ECO:0000313" key="12">
    <source>
        <dbReference type="EMBL" id="PRT57036.1"/>
    </source>
</evidence>
<organism evidence="12 13">
    <name type="scientific">Wickerhamiella sorbophila</name>
    <dbReference type="NCBI Taxonomy" id="45607"/>
    <lineage>
        <taxon>Eukaryota</taxon>
        <taxon>Fungi</taxon>
        <taxon>Dikarya</taxon>
        <taxon>Ascomycota</taxon>
        <taxon>Saccharomycotina</taxon>
        <taxon>Dipodascomycetes</taxon>
        <taxon>Dipodascales</taxon>
        <taxon>Trichomonascaceae</taxon>
        <taxon>Wickerhamiella</taxon>
    </lineage>
</organism>
<evidence type="ECO:0000256" key="9">
    <source>
        <dbReference type="RuleBase" id="RU365082"/>
    </source>
</evidence>
<evidence type="ECO:0000256" key="2">
    <source>
        <dbReference type="ARBA" id="ARBA00007813"/>
    </source>
</evidence>
<dbReference type="PANTHER" id="PTHR12809:SF2">
    <property type="entry name" value="MEDIATOR OF RNA POLYMERASE II TRANSCRIPTION SUBUNIT 14"/>
    <property type="match status" value="1"/>
</dbReference>
<evidence type="ECO:0000256" key="6">
    <source>
        <dbReference type="ARBA" id="ARBA00023163"/>
    </source>
</evidence>
<evidence type="ECO:0000259" key="11">
    <source>
        <dbReference type="Pfam" id="PF08638"/>
    </source>
</evidence>
<keyword evidence="10" id="KW-0175">Coiled coil</keyword>
<keyword evidence="5 9" id="KW-0010">Activator</keyword>
<accession>A0A2T0FPW4</accession>
<dbReference type="Proteomes" id="UP000238350">
    <property type="component" value="Unassembled WGS sequence"/>
</dbReference>
<dbReference type="EMBL" id="NDIQ01000022">
    <property type="protein sequence ID" value="PRT57036.1"/>
    <property type="molecule type" value="Genomic_DNA"/>
</dbReference>
<evidence type="ECO:0000313" key="13">
    <source>
        <dbReference type="Proteomes" id="UP000238350"/>
    </source>
</evidence>
<comment type="subunit">
    <text evidence="9">Component of the Mediator complex.</text>
</comment>
<dbReference type="AlphaFoldDB" id="A0A2T0FPW4"/>
<evidence type="ECO:0000256" key="3">
    <source>
        <dbReference type="ARBA" id="ARBA00019619"/>
    </source>
</evidence>
<comment type="caution">
    <text evidence="12">The sequence shown here is derived from an EMBL/GenBank/DDBJ whole genome shotgun (WGS) entry which is preliminary data.</text>
</comment>
<dbReference type="InterPro" id="IPR013947">
    <property type="entry name" value="Mediator_Med14"/>
</dbReference>
<evidence type="ECO:0000256" key="1">
    <source>
        <dbReference type="ARBA" id="ARBA00004123"/>
    </source>
</evidence>
<dbReference type="Pfam" id="PF08638">
    <property type="entry name" value="Med14"/>
    <property type="match status" value="1"/>
</dbReference>
<dbReference type="GO" id="GO:0006357">
    <property type="term" value="P:regulation of transcription by RNA polymerase II"/>
    <property type="evidence" value="ECO:0007669"/>
    <property type="project" value="InterPro"/>
</dbReference>
<evidence type="ECO:0000256" key="4">
    <source>
        <dbReference type="ARBA" id="ARBA00023015"/>
    </source>
</evidence>
<comment type="similarity">
    <text evidence="2 9">Belongs to the Mediator complex subunit 14 family.</text>
</comment>
<feature type="coiled-coil region" evidence="10">
    <location>
        <begin position="625"/>
        <end position="652"/>
    </location>
</feature>
<keyword evidence="13" id="KW-1185">Reference proteome</keyword>
<name>A0A2T0FPW4_9ASCO</name>
<dbReference type="STRING" id="45607.A0A2T0FPW4"/>
<dbReference type="GeneID" id="36518404"/>
<dbReference type="PANTHER" id="PTHR12809">
    <property type="entry name" value="MEDIATOR COMPLEX SUBUNIT"/>
    <property type="match status" value="1"/>
</dbReference>
<evidence type="ECO:0000256" key="8">
    <source>
        <dbReference type="ARBA" id="ARBA00032007"/>
    </source>
</evidence>
<keyword evidence="6 9" id="KW-0804">Transcription</keyword>
<dbReference type="OrthoDB" id="205099at2759"/>
<dbReference type="GO" id="GO:0003712">
    <property type="term" value="F:transcription coregulator activity"/>
    <property type="evidence" value="ECO:0007669"/>
    <property type="project" value="UniProtKB-UniRule"/>
</dbReference>
<reference evidence="12 13" key="1">
    <citation type="submission" date="2017-04" db="EMBL/GenBank/DDBJ databases">
        <title>Genome sequencing of [Candida] sorbophila.</title>
        <authorList>
            <person name="Ahn J.O."/>
        </authorList>
    </citation>
    <scope>NUCLEOTIDE SEQUENCE [LARGE SCALE GENOMIC DNA]</scope>
    <source>
        <strain evidence="12 13">DS02</strain>
    </source>
</reference>
<comment type="subcellular location">
    <subcellularLocation>
        <location evidence="1 9">Nucleus</location>
    </subcellularLocation>
</comment>
<feature type="domain" description="Mediator complex subunit MED14 N-terminal" evidence="11">
    <location>
        <begin position="12"/>
        <end position="199"/>
    </location>
</feature>
<dbReference type="GO" id="GO:0016592">
    <property type="term" value="C:mediator complex"/>
    <property type="evidence" value="ECO:0007669"/>
    <property type="project" value="UniProtKB-UniRule"/>
</dbReference>
<keyword evidence="4 9" id="KW-0805">Transcription regulation</keyword>
<protein>
    <recommendedName>
        <fullName evidence="3 9">Mediator of RNA polymerase II transcription subunit 14</fullName>
    </recommendedName>
    <alternativeName>
        <fullName evidence="8 9">Mediator complex subunit 14</fullName>
    </alternativeName>
</protein>
<proteinExistence type="inferred from homology"/>